<evidence type="ECO:0000256" key="3">
    <source>
        <dbReference type="ARBA" id="ARBA00022723"/>
    </source>
</evidence>
<evidence type="ECO:0000256" key="4">
    <source>
        <dbReference type="ARBA" id="ARBA00023004"/>
    </source>
</evidence>
<name>A0A4R9M4M6_9LEPT</name>
<dbReference type="SFLD" id="SFLDS00029">
    <property type="entry name" value="Radical_SAM"/>
    <property type="match status" value="1"/>
</dbReference>
<keyword evidence="3" id="KW-0479">Metal-binding</keyword>
<dbReference type="OrthoDB" id="9808022at2"/>
<evidence type="ECO:0000256" key="2">
    <source>
        <dbReference type="ARBA" id="ARBA00022691"/>
    </source>
</evidence>
<reference evidence="7" key="1">
    <citation type="journal article" date="2019" name="PLoS Negl. Trop. Dis.">
        <title>Revisiting the worldwide diversity of Leptospira species in the environment.</title>
        <authorList>
            <person name="Vincent A.T."/>
            <person name="Schiettekatte O."/>
            <person name="Bourhy P."/>
            <person name="Veyrier F.J."/>
            <person name="Picardeau M."/>
        </authorList>
    </citation>
    <scope>NUCLEOTIDE SEQUENCE [LARGE SCALE GENOMIC DNA]</scope>
    <source>
        <strain evidence="7">201300427</strain>
    </source>
</reference>
<evidence type="ECO:0000256" key="1">
    <source>
        <dbReference type="ARBA" id="ARBA00001966"/>
    </source>
</evidence>
<dbReference type="CDD" id="cd01335">
    <property type="entry name" value="Radical_SAM"/>
    <property type="match status" value="1"/>
</dbReference>
<evidence type="ECO:0000256" key="5">
    <source>
        <dbReference type="ARBA" id="ARBA00023014"/>
    </source>
</evidence>
<dbReference type="Pfam" id="PF04055">
    <property type="entry name" value="Radical_SAM"/>
    <property type="match status" value="1"/>
</dbReference>
<dbReference type="SFLD" id="SFLDG01065">
    <property type="entry name" value="anaerobic_coproporphyrinogen-I"/>
    <property type="match status" value="1"/>
</dbReference>
<dbReference type="InterPro" id="IPR006638">
    <property type="entry name" value="Elp3/MiaA/NifB-like_rSAM"/>
</dbReference>
<dbReference type="InterPro" id="IPR058240">
    <property type="entry name" value="rSAM_sf"/>
</dbReference>
<keyword evidence="5" id="KW-0411">Iron-sulfur</keyword>
<dbReference type="PANTHER" id="PTHR13932:SF5">
    <property type="entry name" value="RADICAL S-ADENOSYL METHIONINE DOMAIN-CONTAINING PROTEIN 1, MITOCHONDRIAL"/>
    <property type="match status" value="1"/>
</dbReference>
<feature type="domain" description="Elp3/MiaA/NifB-like radical SAM core" evidence="6">
    <location>
        <begin position="50"/>
        <end position="271"/>
    </location>
</feature>
<gene>
    <name evidence="7" type="ORF">EHS15_05785</name>
</gene>
<dbReference type="SMART" id="SM00729">
    <property type="entry name" value="Elp3"/>
    <property type="match status" value="1"/>
</dbReference>
<evidence type="ECO:0000259" key="6">
    <source>
        <dbReference type="SMART" id="SM00729"/>
    </source>
</evidence>
<dbReference type="Proteomes" id="UP000298058">
    <property type="component" value="Unassembled WGS sequence"/>
</dbReference>
<dbReference type="GO" id="GO:0005737">
    <property type="term" value="C:cytoplasm"/>
    <property type="evidence" value="ECO:0007669"/>
    <property type="project" value="TreeGrafter"/>
</dbReference>
<accession>A0A4R9M4M6</accession>
<evidence type="ECO:0000313" key="7">
    <source>
        <dbReference type="EMBL" id="TGN20199.1"/>
    </source>
</evidence>
<keyword evidence="8" id="KW-1185">Reference proteome</keyword>
<dbReference type="GO" id="GO:0046872">
    <property type="term" value="F:metal ion binding"/>
    <property type="evidence" value="ECO:0007669"/>
    <property type="project" value="UniProtKB-KW"/>
</dbReference>
<dbReference type="RefSeq" id="WP_135759596.1">
    <property type="nucleotide sequence ID" value="NZ_RQHW01000016.1"/>
</dbReference>
<dbReference type="PANTHER" id="PTHR13932">
    <property type="entry name" value="COPROPORPHYRINIGEN III OXIDASE"/>
    <property type="match status" value="1"/>
</dbReference>
<organism evidence="7 8">
    <name type="scientific">Leptospira idonii</name>
    <dbReference type="NCBI Taxonomy" id="1193500"/>
    <lineage>
        <taxon>Bacteria</taxon>
        <taxon>Pseudomonadati</taxon>
        <taxon>Spirochaetota</taxon>
        <taxon>Spirochaetia</taxon>
        <taxon>Leptospirales</taxon>
        <taxon>Leptospiraceae</taxon>
        <taxon>Leptospira</taxon>
    </lineage>
</organism>
<keyword evidence="4" id="KW-0408">Iron</keyword>
<sequence length="479" mass="53942">MEDVFSSGERNHHISNTAYPIAHDKTWGKYRVPVSNHLKSVEQSFSDLKDISLYSHIPFCETRCYFCEYTVVGKSELDRTKEYMSALSSELKLYRNLLGNKTLHGLDIGGGTPSFVEGELIAEHVQEIKNSFDLAPDFEISIETTPKIAAQDPNKSKIYRDAGIERISMGLQVTQPDLLKLLGREENGVEHHFQAVDHIRKAGFKKFNIDLMYGFADQSLASWEATLLHCISLSPEYVTLYRMRYKLTRISHQASSVEMDSVRAQSKMAKEILKAHGYFANPGKNTFSKVPKDTGTSAYLTRRVIQGMPYLGIGLGAQTYTDNTISYNSGSVGKNLSPYFRALEENKLPIQDLYHLPAAHIMAKMIAVSFYFGEINLTAFYEKFGISLEEAYPEAVSFVLQKGLMEYHTSSNGEELFLKNGAPYPKESLSLTEEGAKYFNGTIALFFAPSVQGYLIDRNPETAEDMHKNRKLAETVANR</sequence>
<dbReference type="AlphaFoldDB" id="A0A4R9M4M6"/>
<dbReference type="GO" id="GO:0006779">
    <property type="term" value="P:porphyrin-containing compound biosynthetic process"/>
    <property type="evidence" value="ECO:0007669"/>
    <property type="project" value="TreeGrafter"/>
</dbReference>
<protein>
    <submittedName>
        <fullName evidence="7">Radical SAM protein</fullName>
    </submittedName>
</protein>
<dbReference type="GO" id="GO:0003824">
    <property type="term" value="F:catalytic activity"/>
    <property type="evidence" value="ECO:0007669"/>
    <property type="project" value="InterPro"/>
</dbReference>
<comment type="cofactor">
    <cofactor evidence="1">
        <name>[4Fe-4S] cluster</name>
        <dbReference type="ChEBI" id="CHEBI:49883"/>
    </cofactor>
</comment>
<dbReference type="InterPro" id="IPR034505">
    <property type="entry name" value="Coproporphyrinogen-III_oxidase"/>
</dbReference>
<dbReference type="InterPro" id="IPR013785">
    <property type="entry name" value="Aldolase_TIM"/>
</dbReference>
<dbReference type="Gene3D" id="3.20.20.70">
    <property type="entry name" value="Aldolase class I"/>
    <property type="match status" value="1"/>
</dbReference>
<evidence type="ECO:0000313" key="8">
    <source>
        <dbReference type="Proteomes" id="UP000298058"/>
    </source>
</evidence>
<proteinExistence type="predicted"/>
<dbReference type="SUPFAM" id="SSF102114">
    <property type="entry name" value="Radical SAM enzymes"/>
    <property type="match status" value="1"/>
</dbReference>
<dbReference type="EMBL" id="RQHW01000016">
    <property type="protein sequence ID" value="TGN20199.1"/>
    <property type="molecule type" value="Genomic_DNA"/>
</dbReference>
<dbReference type="InterPro" id="IPR007197">
    <property type="entry name" value="rSAM"/>
</dbReference>
<keyword evidence="2" id="KW-0949">S-adenosyl-L-methionine</keyword>
<dbReference type="GO" id="GO:0051539">
    <property type="term" value="F:4 iron, 4 sulfur cluster binding"/>
    <property type="evidence" value="ECO:0007669"/>
    <property type="project" value="TreeGrafter"/>
</dbReference>
<comment type="caution">
    <text evidence="7">The sequence shown here is derived from an EMBL/GenBank/DDBJ whole genome shotgun (WGS) entry which is preliminary data.</text>
</comment>